<dbReference type="Proteomes" id="UP001483337">
    <property type="component" value="Chromosome"/>
</dbReference>
<feature type="transmembrane region" description="Helical" evidence="7">
    <location>
        <begin position="536"/>
        <end position="556"/>
    </location>
</feature>
<feature type="transmembrane region" description="Helical" evidence="7">
    <location>
        <begin position="131"/>
        <end position="153"/>
    </location>
</feature>
<dbReference type="InterPro" id="IPR036721">
    <property type="entry name" value="RCK_C_sf"/>
</dbReference>
<keyword evidence="10" id="KW-1185">Reference proteome</keyword>
<keyword evidence="4" id="KW-0677">Repeat</keyword>
<evidence type="ECO:0000313" key="10">
    <source>
        <dbReference type="Proteomes" id="UP001483337"/>
    </source>
</evidence>
<feature type="transmembrane region" description="Helical" evidence="7">
    <location>
        <begin position="93"/>
        <end position="119"/>
    </location>
</feature>
<keyword evidence="2" id="KW-0813">Transport</keyword>
<accession>A0ABZ2UNH2</accession>
<dbReference type="Pfam" id="PF03600">
    <property type="entry name" value="CitMHS"/>
    <property type="match status" value="1"/>
</dbReference>
<dbReference type="PROSITE" id="PS01271">
    <property type="entry name" value="NA_SULFATE"/>
    <property type="match status" value="1"/>
</dbReference>
<comment type="subcellular location">
    <subcellularLocation>
        <location evidence="1">Membrane</location>
        <topology evidence="1">Multi-pass membrane protein</topology>
    </subcellularLocation>
</comment>
<gene>
    <name evidence="9" type="ORF">WJM97_11430</name>
</gene>
<reference evidence="9 10" key="1">
    <citation type="submission" date="2024-04" db="EMBL/GenBank/DDBJ databases">
        <title>Okeanomitos corallinicola gen. &amp; sp. nov. (Nostocales, Cyanobacteria), a new toxic marine heterocyst-forming cyanobacterium from a coral reef.</title>
        <authorList>
            <person name="Li H."/>
            <person name="Li R."/>
            <person name="Kang J."/>
            <person name="Hii K.S."/>
            <person name="Mohamed H.F."/>
            <person name="Xu X."/>
            <person name="Luo Z."/>
        </authorList>
    </citation>
    <scope>NUCLEOTIDE SEQUENCE [LARGE SCALE GENOMIC DNA]</scope>
    <source>
        <strain evidence="9 10">TIOX110</strain>
    </source>
</reference>
<evidence type="ECO:0000256" key="1">
    <source>
        <dbReference type="ARBA" id="ARBA00004141"/>
    </source>
</evidence>
<feature type="transmembrane region" description="Helical" evidence="7">
    <location>
        <begin position="456"/>
        <end position="474"/>
    </location>
</feature>
<feature type="transmembrane region" description="Helical" evidence="7">
    <location>
        <begin position="494"/>
        <end position="524"/>
    </location>
</feature>
<dbReference type="InterPro" id="IPR031312">
    <property type="entry name" value="Na/sul_symport_CS"/>
</dbReference>
<evidence type="ECO:0000256" key="4">
    <source>
        <dbReference type="ARBA" id="ARBA00022737"/>
    </source>
</evidence>
<dbReference type="Gene3D" id="3.30.70.1450">
    <property type="entry name" value="Regulator of K+ conductance, C-terminal domain"/>
    <property type="match status" value="2"/>
</dbReference>
<dbReference type="CDD" id="cd01115">
    <property type="entry name" value="SLC13_permease"/>
    <property type="match status" value="1"/>
</dbReference>
<organism evidence="9 10">
    <name type="scientific">Okeanomitos corallinicola TIOX110</name>
    <dbReference type="NCBI Taxonomy" id="3133117"/>
    <lineage>
        <taxon>Bacteria</taxon>
        <taxon>Bacillati</taxon>
        <taxon>Cyanobacteriota</taxon>
        <taxon>Cyanophyceae</taxon>
        <taxon>Nostocales</taxon>
        <taxon>Aphanizomenonaceae</taxon>
        <taxon>Okeanomitos</taxon>
    </lineage>
</organism>
<dbReference type="PROSITE" id="PS51202">
    <property type="entry name" value="RCK_C"/>
    <property type="match status" value="2"/>
</dbReference>
<feature type="transmembrane region" description="Helical" evidence="7">
    <location>
        <begin position="404"/>
        <end position="421"/>
    </location>
</feature>
<proteinExistence type="predicted"/>
<feature type="domain" description="RCK C-terminal" evidence="8">
    <location>
        <begin position="306"/>
        <end position="390"/>
    </location>
</feature>
<dbReference type="InterPro" id="IPR006037">
    <property type="entry name" value="RCK_C"/>
</dbReference>
<dbReference type="EMBL" id="CP150886">
    <property type="protein sequence ID" value="WZB86025.1"/>
    <property type="molecule type" value="Genomic_DNA"/>
</dbReference>
<feature type="transmembrane region" description="Helical" evidence="7">
    <location>
        <begin position="173"/>
        <end position="195"/>
    </location>
</feature>
<dbReference type="InterPro" id="IPR051679">
    <property type="entry name" value="DASS-Related_Transporters"/>
</dbReference>
<dbReference type="PANTHER" id="PTHR43652:SF2">
    <property type="entry name" value="BASIC AMINO ACID ANTIPORTER YFCC-RELATED"/>
    <property type="match status" value="1"/>
</dbReference>
<sequence>MSIFLTLTVVVFAFVCFIGEWLPTDIVALIVAVLLTLLGLITPEESISGFSNSATVTVMAMFILSAGISRTGAIQIVENSLLKWGGKNPTKQIFILGLLAGPITALVNNTAVVAVFLPIVENWCYRQKMSVSLLLLPLSYITILGGMITVVGTSTTVLASGLSATLGYGTFGLFQFTFLGLITFFVGLIYLSIFAPRLLKNQVSSCSTDDLVTCDYQLKEYISEIIIPPGSPLVGKTLNTSRIQRQFDVDVIEIIDNGVHFSQPLADKKLKAGCILLVRGGREDLLQIKNQQGIEILPEVKFSYPSLISELNSEEEGVAEVLVTSGSNLIGSTLKELRFRQRYNVTVLAIRRGQELSRERLGKTPLRFGDVLLVGGPQQSLIGLQTSRNLLLIMQQDIEILRHSKAGIAIAICLGVVLVAAFKLLTILVSSLIGVILMVLTGCLKPKEIYEAVRWDIIFLLAGLIPLGIAMNNSGTTQLLAENIVKLGGQLPGYWLLTFFFVLTACMTEILSNNAAVILLLPIAAKVAENLNFNPLAFMLAVTFAASYSFMTPIGYQTNTMVYSPGGYRFVDFFRVGAPLTILMTLIIPPLIILLYGI</sequence>
<feature type="domain" description="RCK C-terminal" evidence="8">
    <location>
        <begin position="209"/>
        <end position="294"/>
    </location>
</feature>
<keyword evidence="6 7" id="KW-0472">Membrane</keyword>
<evidence type="ECO:0000256" key="2">
    <source>
        <dbReference type="ARBA" id="ARBA00022448"/>
    </source>
</evidence>
<dbReference type="PANTHER" id="PTHR43652">
    <property type="entry name" value="BASIC AMINO ACID ANTIPORTER YFCC-RELATED"/>
    <property type="match status" value="1"/>
</dbReference>
<protein>
    <submittedName>
        <fullName evidence="9">SLC13 family permease</fullName>
    </submittedName>
</protein>
<evidence type="ECO:0000256" key="6">
    <source>
        <dbReference type="ARBA" id="ARBA00023136"/>
    </source>
</evidence>
<evidence type="ECO:0000256" key="7">
    <source>
        <dbReference type="SAM" id="Phobius"/>
    </source>
</evidence>
<name>A0ABZ2UNH2_9CYAN</name>
<dbReference type="RefSeq" id="WP_353928942.1">
    <property type="nucleotide sequence ID" value="NZ_CP150886.1"/>
</dbReference>
<dbReference type="SUPFAM" id="SSF116726">
    <property type="entry name" value="TrkA C-terminal domain-like"/>
    <property type="match status" value="2"/>
</dbReference>
<feature type="transmembrane region" description="Helical" evidence="7">
    <location>
        <begin position="54"/>
        <end position="73"/>
    </location>
</feature>
<feature type="transmembrane region" description="Helical" evidence="7">
    <location>
        <begin position="23"/>
        <end position="42"/>
    </location>
</feature>
<evidence type="ECO:0000313" key="9">
    <source>
        <dbReference type="EMBL" id="WZB86025.1"/>
    </source>
</evidence>
<dbReference type="Pfam" id="PF02080">
    <property type="entry name" value="TrkA_C"/>
    <property type="match status" value="2"/>
</dbReference>
<keyword evidence="5 7" id="KW-1133">Transmembrane helix</keyword>
<dbReference type="InterPro" id="IPR004680">
    <property type="entry name" value="Cit_transptr-like_dom"/>
</dbReference>
<feature type="transmembrane region" description="Helical" evidence="7">
    <location>
        <begin position="427"/>
        <end position="444"/>
    </location>
</feature>
<feature type="transmembrane region" description="Helical" evidence="7">
    <location>
        <begin position="576"/>
        <end position="596"/>
    </location>
</feature>
<evidence type="ECO:0000256" key="3">
    <source>
        <dbReference type="ARBA" id="ARBA00022692"/>
    </source>
</evidence>
<keyword evidence="3 7" id="KW-0812">Transmembrane</keyword>
<evidence type="ECO:0000256" key="5">
    <source>
        <dbReference type="ARBA" id="ARBA00022989"/>
    </source>
</evidence>
<evidence type="ECO:0000259" key="8">
    <source>
        <dbReference type="PROSITE" id="PS51202"/>
    </source>
</evidence>